<dbReference type="AlphaFoldDB" id="A0A9N8JB99"/>
<dbReference type="Proteomes" id="UP000716446">
    <property type="component" value="Unassembled WGS sequence"/>
</dbReference>
<comment type="caution">
    <text evidence="2">The sequence shown here is derived from an EMBL/GenBank/DDBJ whole genome shotgun (WGS) entry which is preliminary data.</text>
</comment>
<proteinExistence type="predicted"/>
<keyword evidence="1" id="KW-1133">Transmembrane helix</keyword>
<sequence length="270" mass="30880">MFYLDIVTEVEESLLGSKDQIPSMVKTKESTKFERTALSQTLERILELIPSFGKSKSNSDLESAAARTRKTVELKKDQLHGESSIRNQHGTILLQEEDVRRWTMAADMFRTTRHGDKPKDSLVRRSRNWPSMDIQPGNLPWTLLIALNVSSIMYGGLHALAWNADFVNTVQQKLWRLASLFVMTFVPASTFVLLIENLLTVGGEYKFEILTKVNKFMYYLQIWQISFGLSLLAYVWARIFLVVESFISLGHSLAGVYDLPVWSVYVPHIT</sequence>
<organism evidence="2 3">
    <name type="scientific">Aureobasidium vineae</name>
    <dbReference type="NCBI Taxonomy" id="2773715"/>
    <lineage>
        <taxon>Eukaryota</taxon>
        <taxon>Fungi</taxon>
        <taxon>Dikarya</taxon>
        <taxon>Ascomycota</taxon>
        <taxon>Pezizomycotina</taxon>
        <taxon>Dothideomycetes</taxon>
        <taxon>Dothideomycetidae</taxon>
        <taxon>Dothideales</taxon>
        <taxon>Saccotheciaceae</taxon>
        <taxon>Aureobasidium</taxon>
    </lineage>
</organism>
<feature type="transmembrane region" description="Helical" evidence="1">
    <location>
        <begin position="141"/>
        <end position="162"/>
    </location>
</feature>
<evidence type="ECO:0000313" key="3">
    <source>
        <dbReference type="Proteomes" id="UP000716446"/>
    </source>
</evidence>
<feature type="transmembrane region" description="Helical" evidence="1">
    <location>
        <begin position="174"/>
        <end position="195"/>
    </location>
</feature>
<keyword evidence="1" id="KW-0812">Transmembrane</keyword>
<protein>
    <submittedName>
        <fullName evidence="2">Uncharacterized protein</fullName>
    </submittedName>
</protein>
<keyword evidence="1" id="KW-0472">Membrane</keyword>
<dbReference type="PANTHER" id="PTHR35043:SF7">
    <property type="entry name" value="TRANSCRIPTION FACTOR DOMAIN-CONTAINING PROTEIN"/>
    <property type="match status" value="1"/>
</dbReference>
<dbReference type="EMBL" id="CAIJEN010000003">
    <property type="protein sequence ID" value="CAD0084502.1"/>
    <property type="molecule type" value="Genomic_DNA"/>
</dbReference>
<accession>A0A9N8JB99</accession>
<name>A0A9N8JB99_9PEZI</name>
<evidence type="ECO:0000313" key="2">
    <source>
        <dbReference type="EMBL" id="CAD0084502.1"/>
    </source>
</evidence>
<gene>
    <name evidence="2" type="ORF">AWRI4619_LOCUS3069</name>
</gene>
<keyword evidence="3" id="KW-1185">Reference proteome</keyword>
<dbReference type="PANTHER" id="PTHR35043">
    <property type="entry name" value="TRANSCRIPTION FACTOR DOMAIN-CONTAINING PROTEIN"/>
    <property type="match status" value="1"/>
</dbReference>
<evidence type="ECO:0000256" key="1">
    <source>
        <dbReference type="SAM" id="Phobius"/>
    </source>
</evidence>
<feature type="transmembrane region" description="Helical" evidence="1">
    <location>
        <begin position="216"/>
        <end position="237"/>
    </location>
</feature>
<reference evidence="2" key="1">
    <citation type="submission" date="2020-06" db="EMBL/GenBank/DDBJ databases">
        <authorList>
            <person name="Onetto C."/>
        </authorList>
    </citation>
    <scope>NUCLEOTIDE SEQUENCE</scope>
</reference>